<organism evidence="3 4">
    <name type="scientific">Priapulus caudatus</name>
    <name type="common">Priapulid worm</name>
    <dbReference type="NCBI Taxonomy" id="37621"/>
    <lineage>
        <taxon>Eukaryota</taxon>
        <taxon>Metazoa</taxon>
        <taxon>Ecdysozoa</taxon>
        <taxon>Scalidophora</taxon>
        <taxon>Priapulida</taxon>
        <taxon>Priapulimorpha</taxon>
        <taxon>Priapulimorphida</taxon>
        <taxon>Priapulidae</taxon>
        <taxon>Priapulus</taxon>
    </lineage>
</organism>
<dbReference type="PANTHER" id="PTHR24099">
    <property type="entry name" value="E3 UBIQUITIN-PROTEIN LIGASE TRIM36-RELATED"/>
    <property type="match status" value="1"/>
</dbReference>
<gene>
    <name evidence="4" type="primary">LOC106816585</name>
</gene>
<feature type="domain" description="COS" evidence="2">
    <location>
        <begin position="118"/>
        <end position="177"/>
    </location>
</feature>
<dbReference type="InterPro" id="IPR017903">
    <property type="entry name" value="COS_domain"/>
</dbReference>
<reference evidence="4" key="1">
    <citation type="submission" date="2025-08" db="UniProtKB">
        <authorList>
            <consortium name="RefSeq"/>
        </authorList>
    </citation>
    <scope>IDENTIFICATION</scope>
</reference>
<accession>A0ABM1EWX2</accession>
<evidence type="ECO:0000313" key="4">
    <source>
        <dbReference type="RefSeq" id="XP_014676693.1"/>
    </source>
</evidence>
<dbReference type="GeneID" id="106816585"/>
<dbReference type="PANTHER" id="PTHR24099:SF15">
    <property type="entry name" value="E3 UBIQUITIN-PROTEIN LIGASE TRIM9"/>
    <property type="match status" value="1"/>
</dbReference>
<dbReference type="InterPro" id="IPR050617">
    <property type="entry name" value="E3_ligase_FN3/SPRY"/>
</dbReference>
<dbReference type="RefSeq" id="XP_014676693.1">
    <property type="nucleotide sequence ID" value="XM_014821207.1"/>
</dbReference>
<dbReference type="PROSITE" id="PS51262">
    <property type="entry name" value="COS"/>
    <property type="match status" value="1"/>
</dbReference>
<protein>
    <submittedName>
        <fullName evidence="4">E3 ubiquitin-protein ligase TRIM9-like</fullName>
    </submittedName>
</protein>
<dbReference type="Proteomes" id="UP000695022">
    <property type="component" value="Unplaced"/>
</dbReference>
<keyword evidence="3" id="KW-1185">Reference proteome</keyword>
<keyword evidence="1" id="KW-0175">Coiled coil</keyword>
<evidence type="ECO:0000313" key="3">
    <source>
        <dbReference type="Proteomes" id="UP000695022"/>
    </source>
</evidence>
<name>A0ABM1EWX2_PRICU</name>
<feature type="non-terminal residue" evidence="4">
    <location>
        <position position="180"/>
    </location>
</feature>
<evidence type="ECO:0000256" key="1">
    <source>
        <dbReference type="ARBA" id="ARBA00023054"/>
    </source>
</evidence>
<sequence length="180" mass="20912">MPASTELSQTLQVLSEKLKSGTELLSRLKAMPDRVQENCKEFEKGILADCDTLIATIQRRKEDLVKHVREERDYKARTIKEQENCKEFEKGILADCDTLIATIQRRKEDLVKHVREERDYKARTIKEQIGTGLINRVANVDMFWHKEVPSTPRVSAEFDLTLDMKTLVTMISQLDFLQMK</sequence>
<evidence type="ECO:0000259" key="2">
    <source>
        <dbReference type="PROSITE" id="PS51262"/>
    </source>
</evidence>
<proteinExistence type="predicted"/>